<organism evidence="1 2">
    <name type="scientific">Enterobacter sichuanensis</name>
    <dbReference type="NCBI Taxonomy" id="2071710"/>
    <lineage>
        <taxon>Bacteria</taxon>
        <taxon>Pseudomonadati</taxon>
        <taxon>Pseudomonadota</taxon>
        <taxon>Gammaproteobacteria</taxon>
        <taxon>Enterobacterales</taxon>
        <taxon>Enterobacteriaceae</taxon>
        <taxon>Enterobacter</taxon>
        <taxon>Enterobacter cloacae complex</taxon>
    </lineage>
</organism>
<dbReference type="RefSeq" id="WP_128299294.1">
    <property type="nucleotide sequence ID" value="NZ_JZYX01000122.1"/>
</dbReference>
<dbReference type="OrthoDB" id="9867573at2"/>
<evidence type="ECO:0000313" key="2">
    <source>
        <dbReference type="Proteomes" id="UP000033352"/>
    </source>
</evidence>
<dbReference type="EMBL" id="JZYX01000122">
    <property type="protein sequence ID" value="KJN12694.1"/>
    <property type="molecule type" value="Genomic_DNA"/>
</dbReference>
<dbReference type="Proteomes" id="UP000033352">
    <property type="component" value="Unassembled WGS sequence"/>
</dbReference>
<comment type="caution">
    <text evidence="1">The sequence shown here is derived from an EMBL/GenBank/DDBJ whole genome shotgun (WGS) entry which is preliminary data.</text>
</comment>
<accession>A0A0F0ZUY0</accession>
<dbReference type="PATRIC" id="fig|1619248.3.peg.548"/>
<sequence length="64" mass="7195">MTYRLDPQRKAAQQWHKLLNQGQCVAVMLNGVVIATGRDQHDHHVKILMACHPAAVLVRVADQL</sequence>
<evidence type="ECO:0000313" key="1">
    <source>
        <dbReference type="EMBL" id="KJN12694.1"/>
    </source>
</evidence>
<protein>
    <submittedName>
        <fullName evidence="1">Uncharacterized protein</fullName>
    </submittedName>
</protein>
<name>A0A0F0ZUY0_9ENTR</name>
<gene>
    <name evidence="1" type="ORF">SS37_25295</name>
</gene>
<proteinExistence type="predicted"/>
<dbReference type="AlphaFoldDB" id="A0A0F0ZUY0"/>
<reference evidence="1 2" key="1">
    <citation type="submission" date="2015-03" db="EMBL/GenBank/DDBJ databases">
        <authorList>
            <person name="McCorrison J."/>
            <person name="Sanka R."/>
            <person name="Adams M."/>
            <person name="Brinkac L."/>
            <person name="Nierman W."/>
            <person name="Sutton G."/>
            <person name="Nelson K."/>
            <person name="Kiedrowski L."/>
            <person name="Guerrero D."/>
            <person name="Bonomo R."/>
        </authorList>
    </citation>
    <scope>NUCLEOTIDE SEQUENCE [LARGE SCALE GENOMIC DNA]</scope>
    <source>
        <strain evidence="1 2">35699</strain>
    </source>
</reference>